<dbReference type="KEGG" id="llu:AKJ09_08625"/>
<dbReference type="Proteomes" id="UP000064967">
    <property type="component" value="Chromosome"/>
</dbReference>
<name>A0A0K1Q8H3_9BACT</name>
<keyword evidence="2" id="KW-1133">Transmembrane helix</keyword>
<protein>
    <submittedName>
        <fullName evidence="3">Uncharacterized protein</fullName>
    </submittedName>
</protein>
<dbReference type="EMBL" id="CP012333">
    <property type="protein sequence ID" value="AKV01962.1"/>
    <property type="molecule type" value="Genomic_DNA"/>
</dbReference>
<keyword evidence="2" id="KW-0472">Membrane</keyword>
<keyword evidence="2" id="KW-0812">Transmembrane</keyword>
<evidence type="ECO:0000313" key="3">
    <source>
        <dbReference type="EMBL" id="AKV01962.1"/>
    </source>
</evidence>
<proteinExistence type="predicted"/>
<feature type="region of interest" description="Disordered" evidence="1">
    <location>
        <begin position="130"/>
        <end position="149"/>
    </location>
</feature>
<reference evidence="3 4" key="1">
    <citation type="submission" date="2015-08" db="EMBL/GenBank/DDBJ databases">
        <authorList>
            <person name="Babu N.S."/>
            <person name="Beckwith C.J."/>
            <person name="Beseler K.G."/>
            <person name="Brison A."/>
            <person name="Carone J.V."/>
            <person name="Caskin T.P."/>
            <person name="Diamond M."/>
            <person name="Durham M.E."/>
            <person name="Foxe J.M."/>
            <person name="Go M."/>
            <person name="Henderson B.A."/>
            <person name="Jones I.B."/>
            <person name="McGettigan J.A."/>
            <person name="Micheletti S.J."/>
            <person name="Nasrallah M.E."/>
            <person name="Ortiz D."/>
            <person name="Piller C.R."/>
            <person name="Privatt S.R."/>
            <person name="Schneider S.L."/>
            <person name="Sharp S."/>
            <person name="Smith T.C."/>
            <person name="Stanton J.D."/>
            <person name="Ullery H.E."/>
            <person name="Wilson R.J."/>
            <person name="Serrano M.G."/>
            <person name="Buck G."/>
            <person name="Lee V."/>
            <person name="Wang Y."/>
            <person name="Carvalho R."/>
            <person name="Voegtly L."/>
            <person name="Shi R."/>
            <person name="Duckworth R."/>
            <person name="Johnson A."/>
            <person name="Loviza R."/>
            <person name="Walstead R."/>
            <person name="Shah Z."/>
            <person name="Kiflezghi M."/>
            <person name="Wade K."/>
            <person name="Ball S.L."/>
            <person name="Bradley K.W."/>
            <person name="Asai D.J."/>
            <person name="Bowman C.A."/>
            <person name="Russell D.A."/>
            <person name="Pope W.H."/>
            <person name="Jacobs-Sera D."/>
            <person name="Hendrix R.W."/>
            <person name="Hatfull G.F."/>
        </authorList>
    </citation>
    <scope>NUCLEOTIDE SEQUENCE [LARGE SCALE GENOMIC DNA]</scope>
    <source>
        <strain evidence="3 4">DSM 27648</strain>
    </source>
</reference>
<dbReference type="AlphaFoldDB" id="A0A0K1Q8H3"/>
<feature type="transmembrane region" description="Helical" evidence="2">
    <location>
        <begin position="108"/>
        <end position="129"/>
    </location>
</feature>
<accession>A0A0K1Q8H3</accession>
<evidence type="ECO:0000313" key="4">
    <source>
        <dbReference type="Proteomes" id="UP000064967"/>
    </source>
</evidence>
<evidence type="ECO:0000256" key="2">
    <source>
        <dbReference type="SAM" id="Phobius"/>
    </source>
</evidence>
<keyword evidence="4" id="KW-1185">Reference proteome</keyword>
<sequence>MRAFLRQPSTPWIVFDRASRASMPDVADVADANKHGRVFRSAMSSVLASDGVFPTEPAPEVIVPSVEPSSLSVAADLAAPSEPNAECGSDCDSEGVPFLTPRASRGKWFAAAGALLVVAVGVFGAHSMGSPPPAHEAQPASHGPSVVADVPPPALDAMPLAAANVAVAGAARAVTSEPAKPRRLGKLSLRGAAAYKRVYFDGKLLLGNRARSFDVFCGEHTISIGVRNDEHEIEVPCGGEFVVAR</sequence>
<evidence type="ECO:0000256" key="1">
    <source>
        <dbReference type="SAM" id="MobiDB-lite"/>
    </source>
</evidence>
<organism evidence="3 4">
    <name type="scientific">Labilithrix luteola</name>
    <dbReference type="NCBI Taxonomy" id="1391654"/>
    <lineage>
        <taxon>Bacteria</taxon>
        <taxon>Pseudomonadati</taxon>
        <taxon>Myxococcota</taxon>
        <taxon>Polyangia</taxon>
        <taxon>Polyangiales</taxon>
        <taxon>Labilitrichaceae</taxon>
        <taxon>Labilithrix</taxon>
    </lineage>
</organism>
<gene>
    <name evidence="3" type="ORF">AKJ09_08625</name>
</gene>